<keyword evidence="2" id="KW-0812">Transmembrane</keyword>
<keyword evidence="5" id="KW-1185">Reference proteome</keyword>
<dbReference type="Pfam" id="PF07898">
    <property type="entry name" value="DUF1676"/>
    <property type="match status" value="1"/>
</dbReference>
<reference evidence="4" key="1">
    <citation type="submission" date="2022-03" db="EMBL/GenBank/DDBJ databases">
        <authorList>
            <person name="Martin H S."/>
        </authorList>
    </citation>
    <scope>NUCLEOTIDE SEQUENCE</scope>
</reference>
<dbReference type="EMBL" id="OW152821">
    <property type="protein sequence ID" value="CAH2076281.1"/>
    <property type="molecule type" value="Genomic_DNA"/>
</dbReference>
<feature type="transmembrane region" description="Helical" evidence="2">
    <location>
        <begin position="160"/>
        <end position="182"/>
    </location>
</feature>
<feature type="region of interest" description="Disordered" evidence="1">
    <location>
        <begin position="232"/>
        <end position="251"/>
    </location>
</feature>
<evidence type="ECO:0000313" key="5">
    <source>
        <dbReference type="Proteomes" id="UP000837857"/>
    </source>
</evidence>
<feature type="region of interest" description="Disordered" evidence="1">
    <location>
        <begin position="292"/>
        <end position="313"/>
    </location>
</feature>
<keyword evidence="3" id="KW-0732">Signal</keyword>
<evidence type="ECO:0000313" key="4">
    <source>
        <dbReference type="EMBL" id="CAH2076281.1"/>
    </source>
</evidence>
<dbReference type="InterPro" id="IPR012464">
    <property type="entry name" value="DUF1676"/>
</dbReference>
<organism evidence="4 5">
    <name type="scientific">Iphiclides podalirius</name>
    <name type="common">scarce swallowtail</name>
    <dbReference type="NCBI Taxonomy" id="110791"/>
    <lineage>
        <taxon>Eukaryota</taxon>
        <taxon>Metazoa</taxon>
        <taxon>Ecdysozoa</taxon>
        <taxon>Arthropoda</taxon>
        <taxon>Hexapoda</taxon>
        <taxon>Insecta</taxon>
        <taxon>Pterygota</taxon>
        <taxon>Neoptera</taxon>
        <taxon>Endopterygota</taxon>
        <taxon>Lepidoptera</taxon>
        <taxon>Glossata</taxon>
        <taxon>Ditrysia</taxon>
        <taxon>Papilionoidea</taxon>
        <taxon>Papilionidae</taxon>
        <taxon>Papilioninae</taxon>
        <taxon>Iphiclides</taxon>
    </lineage>
</organism>
<keyword evidence="2" id="KW-0472">Membrane</keyword>
<dbReference type="Proteomes" id="UP000837857">
    <property type="component" value="Chromosome 9"/>
</dbReference>
<evidence type="ECO:0000256" key="1">
    <source>
        <dbReference type="SAM" id="MobiDB-lite"/>
    </source>
</evidence>
<feature type="non-terminal residue" evidence="4">
    <location>
        <position position="313"/>
    </location>
</feature>
<sequence length="313" mass="34862">MLSFAAAMRGRVAIVVLALCFQISNALETPRLFPLDHRLSRLVDCGLTLGVSKCLTAFSAWRARRAIEAVGIGRTTSDLNADVEQFPWERYANASEENLYTELCDGTEGLLKYRRLALNVNPEYTLQLGSNGNGTLNVDVIQRSNADTGRGHMKKLKKKFYNIIPLLLVPGLIMSAILPFVLPALKLMVIKVGILNNMALSGAVFTLLRNNAFNDVNQHKIIYVNDGYHNEKHHPPVPSHHHHTESNGETYGEMSHHDGGYFLGDGSAIKEVSVHANLPWIQNGDETGHGYYTDIKRSSGRREEKETLMLKKL</sequence>
<feature type="transmembrane region" description="Helical" evidence="2">
    <location>
        <begin position="188"/>
        <end position="208"/>
    </location>
</feature>
<gene>
    <name evidence="4" type="ORF">IPOD504_LOCUS17212</name>
</gene>
<feature type="compositionally biased region" description="Basic and acidic residues" evidence="1">
    <location>
        <begin position="294"/>
        <end position="313"/>
    </location>
</feature>
<keyword evidence="2" id="KW-1133">Transmembrane helix</keyword>
<proteinExistence type="predicted"/>
<protein>
    <submittedName>
        <fullName evidence="4">Uncharacterized protein</fullName>
    </submittedName>
</protein>
<evidence type="ECO:0000256" key="2">
    <source>
        <dbReference type="SAM" id="Phobius"/>
    </source>
</evidence>
<name>A0ABN8J868_9NEOP</name>
<accession>A0ABN8J868</accession>
<feature type="chain" id="PRO_5045867383" evidence="3">
    <location>
        <begin position="27"/>
        <end position="313"/>
    </location>
</feature>
<feature type="signal peptide" evidence="3">
    <location>
        <begin position="1"/>
        <end position="26"/>
    </location>
</feature>
<evidence type="ECO:0000256" key="3">
    <source>
        <dbReference type="SAM" id="SignalP"/>
    </source>
</evidence>